<dbReference type="OrthoDB" id="8526884at2"/>
<dbReference type="EMBL" id="SSOC01000003">
    <property type="protein sequence ID" value="THF65531.1"/>
    <property type="molecule type" value="Genomic_DNA"/>
</dbReference>
<protein>
    <submittedName>
        <fullName evidence="3">Diguanylate cyclase</fullName>
    </submittedName>
</protein>
<dbReference type="InterPro" id="IPR052163">
    <property type="entry name" value="DGC-Regulatory_Protein"/>
</dbReference>
<dbReference type="Proteomes" id="UP000308430">
    <property type="component" value="Unassembled WGS sequence"/>
</dbReference>
<dbReference type="Pfam" id="PF00990">
    <property type="entry name" value="GGDEF"/>
    <property type="match status" value="1"/>
</dbReference>
<dbReference type="AlphaFoldDB" id="A0A4S4AZE9"/>
<evidence type="ECO:0000256" key="1">
    <source>
        <dbReference type="SAM" id="Phobius"/>
    </source>
</evidence>
<dbReference type="Gene3D" id="3.30.70.270">
    <property type="match status" value="1"/>
</dbReference>
<gene>
    <name evidence="3" type="ORF">E6C76_08085</name>
</gene>
<accession>A0A4S4AZE9</accession>
<keyword evidence="1" id="KW-0472">Membrane</keyword>
<dbReference type="FunFam" id="3.30.70.270:FF:000001">
    <property type="entry name" value="Diguanylate cyclase domain protein"/>
    <property type="match status" value="1"/>
</dbReference>
<dbReference type="InterPro" id="IPR043128">
    <property type="entry name" value="Rev_trsase/Diguanyl_cyclase"/>
</dbReference>
<feature type="transmembrane region" description="Helical" evidence="1">
    <location>
        <begin position="258"/>
        <end position="276"/>
    </location>
</feature>
<sequence length="488" mass="53929">MEHAWVKTMWHARETRNMAGASRPGGGASITGLPAGVRLLGHFRPYVALLTALWVLLAAPFLMLGVLDWRRIADDTAALAKERGQALFGLIELTREWNARHGGVYVPVDEASPPNPYLIHARRDLVTADGQPLTLVNPAYMTRQLADLAAEHSGVQLRITGLKPLRPGNMADPWEAAALGRFRRGEEDERIDFFANHPVAGAQRPVYRYMAPLHITRVCLDCHMAQGYGLGDIPGGISISMPAEGLLAYRDKRRMESALTLLGGYLLTGGLLHVLMARLRRHTLALEELSARQEAVIVERTRELKLLNEDLRRKAHHDPLTLLPNRLLFNDRLESALNRAGRYQRSFALMLVDLDRFKEVNDAFGHATGDELLVDVARRLESCVRVSDTVARLGGDEFAVLLVEADEGVEVEAGKVARRVAELLSEPYLLTPGMMRVSASVGVALFPADGEGSEDLLRHADLALYSVKLSGRNGWRRYSTDMTAPRAG</sequence>
<dbReference type="PANTHER" id="PTHR46663">
    <property type="entry name" value="DIGUANYLATE CYCLASE DGCT-RELATED"/>
    <property type="match status" value="1"/>
</dbReference>
<evidence type="ECO:0000313" key="3">
    <source>
        <dbReference type="EMBL" id="THF65531.1"/>
    </source>
</evidence>
<comment type="caution">
    <text evidence="3">The sequence shown here is derived from an EMBL/GenBank/DDBJ whole genome shotgun (WGS) entry which is preliminary data.</text>
</comment>
<dbReference type="Pfam" id="PF11845">
    <property type="entry name" value="Tll0287-like"/>
    <property type="match status" value="1"/>
</dbReference>
<dbReference type="GO" id="GO:0003824">
    <property type="term" value="F:catalytic activity"/>
    <property type="evidence" value="ECO:0007669"/>
    <property type="project" value="UniProtKB-ARBA"/>
</dbReference>
<evidence type="ECO:0000259" key="2">
    <source>
        <dbReference type="PROSITE" id="PS50887"/>
    </source>
</evidence>
<dbReference type="SMART" id="SM00267">
    <property type="entry name" value="GGDEF"/>
    <property type="match status" value="1"/>
</dbReference>
<dbReference type="PANTHER" id="PTHR46663:SF3">
    <property type="entry name" value="SLL0267 PROTEIN"/>
    <property type="match status" value="1"/>
</dbReference>
<reference evidence="3 4" key="1">
    <citation type="submission" date="2019-04" db="EMBL/GenBank/DDBJ databases">
        <title>Azoarcus nasutitermitis sp. nov. isolated from termite nest.</title>
        <authorList>
            <person name="Lin S.-Y."/>
            <person name="Hameed A."/>
            <person name="Hsu Y.-H."/>
            <person name="Young C.-C."/>
        </authorList>
    </citation>
    <scope>NUCLEOTIDE SEQUENCE [LARGE SCALE GENOMIC DNA]</scope>
    <source>
        <strain evidence="3 4">CC-YHH838</strain>
    </source>
</reference>
<name>A0A4S4AZE9_9RHOO</name>
<keyword evidence="1" id="KW-1133">Transmembrane helix</keyword>
<dbReference type="NCBIfam" id="TIGR00254">
    <property type="entry name" value="GGDEF"/>
    <property type="match status" value="1"/>
</dbReference>
<dbReference type="CDD" id="cd01949">
    <property type="entry name" value="GGDEF"/>
    <property type="match status" value="1"/>
</dbReference>
<feature type="transmembrane region" description="Helical" evidence="1">
    <location>
        <begin position="46"/>
        <end position="67"/>
    </location>
</feature>
<dbReference type="InterPro" id="IPR029787">
    <property type="entry name" value="Nucleotide_cyclase"/>
</dbReference>
<dbReference type="InterPro" id="IPR000160">
    <property type="entry name" value="GGDEF_dom"/>
</dbReference>
<keyword evidence="1" id="KW-0812">Transmembrane</keyword>
<dbReference type="SUPFAM" id="SSF55073">
    <property type="entry name" value="Nucleotide cyclase"/>
    <property type="match status" value="1"/>
</dbReference>
<dbReference type="InterPro" id="IPR021796">
    <property type="entry name" value="Tll0287-like_dom"/>
</dbReference>
<proteinExistence type="predicted"/>
<evidence type="ECO:0000313" key="4">
    <source>
        <dbReference type="Proteomes" id="UP000308430"/>
    </source>
</evidence>
<keyword evidence="4" id="KW-1185">Reference proteome</keyword>
<feature type="domain" description="GGDEF" evidence="2">
    <location>
        <begin position="345"/>
        <end position="480"/>
    </location>
</feature>
<dbReference type="PROSITE" id="PS50887">
    <property type="entry name" value="GGDEF"/>
    <property type="match status" value="1"/>
</dbReference>
<organism evidence="3 4">
    <name type="scientific">Pseudothauera nasutitermitis</name>
    <dbReference type="NCBI Taxonomy" id="2565930"/>
    <lineage>
        <taxon>Bacteria</taxon>
        <taxon>Pseudomonadati</taxon>
        <taxon>Pseudomonadota</taxon>
        <taxon>Betaproteobacteria</taxon>
        <taxon>Rhodocyclales</taxon>
        <taxon>Zoogloeaceae</taxon>
        <taxon>Pseudothauera</taxon>
    </lineage>
</organism>